<evidence type="ECO:0000256" key="1">
    <source>
        <dbReference type="SAM" id="MobiDB-lite"/>
    </source>
</evidence>
<dbReference type="GO" id="GO:0003676">
    <property type="term" value="F:nucleic acid binding"/>
    <property type="evidence" value="ECO:0007669"/>
    <property type="project" value="InterPro"/>
</dbReference>
<dbReference type="Proteomes" id="UP000663880">
    <property type="component" value="Unassembled WGS sequence"/>
</dbReference>
<accession>A0A821XNU2</accession>
<dbReference type="EMBL" id="CAJOBZ010000070">
    <property type="protein sequence ID" value="CAF4946713.1"/>
    <property type="molecule type" value="Genomic_DNA"/>
</dbReference>
<feature type="region of interest" description="Disordered" evidence="1">
    <location>
        <begin position="1"/>
        <end position="50"/>
    </location>
</feature>
<dbReference type="PANTHER" id="PTHR47326:SF1">
    <property type="entry name" value="HTH PSQ-TYPE DOMAIN-CONTAINING PROTEIN"/>
    <property type="match status" value="1"/>
</dbReference>
<protein>
    <recommendedName>
        <fullName evidence="4">Transposase</fullName>
    </recommendedName>
</protein>
<dbReference type="AlphaFoldDB" id="A0A821XNU2"/>
<comment type="caution">
    <text evidence="2">The sequence shown here is derived from an EMBL/GenBank/DDBJ whole genome shotgun (WGS) entry which is preliminary data.</text>
</comment>
<dbReference type="Gene3D" id="3.30.420.10">
    <property type="entry name" value="Ribonuclease H-like superfamily/Ribonuclease H"/>
    <property type="match status" value="1"/>
</dbReference>
<dbReference type="OrthoDB" id="9971063at2759"/>
<evidence type="ECO:0000313" key="3">
    <source>
        <dbReference type="Proteomes" id="UP000663880"/>
    </source>
</evidence>
<reference evidence="2" key="1">
    <citation type="submission" date="2021-02" db="EMBL/GenBank/DDBJ databases">
        <authorList>
            <person name="Steward A R."/>
        </authorList>
    </citation>
    <scope>NUCLEOTIDE SEQUENCE</scope>
</reference>
<evidence type="ECO:0000313" key="2">
    <source>
        <dbReference type="EMBL" id="CAF4946713.1"/>
    </source>
</evidence>
<proteinExistence type="predicted"/>
<organism evidence="2 3">
    <name type="scientific">Pieris macdunnoughi</name>
    <dbReference type="NCBI Taxonomy" id="345717"/>
    <lineage>
        <taxon>Eukaryota</taxon>
        <taxon>Metazoa</taxon>
        <taxon>Ecdysozoa</taxon>
        <taxon>Arthropoda</taxon>
        <taxon>Hexapoda</taxon>
        <taxon>Insecta</taxon>
        <taxon>Pterygota</taxon>
        <taxon>Neoptera</taxon>
        <taxon>Endopterygota</taxon>
        <taxon>Lepidoptera</taxon>
        <taxon>Glossata</taxon>
        <taxon>Ditrysia</taxon>
        <taxon>Papilionoidea</taxon>
        <taxon>Pieridae</taxon>
        <taxon>Pierinae</taxon>
        <taxon>Pieris</taxon>
    </lineage>
</organism>
<dbReference type="PANTHER" id="PTHR47326">
    <property type="entry name" value="TRANSPOSABLE ELEMENT TC3 TRANSPOSASE-LIKE PROTEIN"/>
    <property type="match status" value="1"/>
</dbReference>
<gene>
    <name evidence="2" type="ORF">PMACD_LOCUS15245</name>
</gene>
<dbReference type="InterPro" id="IPR036397">
    <property type="entry name" value="RNaseH_sf"/>
</dbReference>
<evidence type="ECO:0008006" key="4">
    <source>
        <dbReference type="Google" id="ProtNLM"/>
    </source>
</evidence>
<sequence length="459" mass="53783">MDFLRKVARPNPPQESVASRISQPGTEGSTQLSENSQPSTSKRQKTMPPEQHIMDLDLKMSEFLDSMLSQQTDPPILSFFKGILPSVTSFDDDETLELQSGVLSLIQQIKKKREIRLYAHNYNYERDSTRRIRHRTIIIYLPMNPDIPLKTRLFLPHMGLDMQVMGIVVRHNVEVDERILALFEEDLTRSIRDVASLLEISTWKVWNVLRQNNKYAFHYTPVQGLENNDFDNRVRFCRFLLHTDVDDPDFLKSILWTDESKFTKEGILNLHNLHHWSSKDQNPKVKRQRSFQRRFSVNVWAGVIGNNVIGPHYLPDNVNGDNDLFFLQNELPELMAELPIFIENRRIVFQHDGCPAHWRVTVREHLDNVFPNSWIGRDGPIAWPPRSPDLTPLDFYIWGRAKAIVYATEVETREELIQRIEDSFVTIRQEMNLHTTTVEVRDRCRACIRNRGQQFEQDL</sequence>
<keyword evidence="3" id="KW-1185">Reference proteome</keyword>
<name>A0A821XNU2_9NEOP</name>
<feature type="compositionally biased region" description="Polar residues" evidence="1">
    <location>
        <begin position="14"/>
        <end position="41"/>
    </location>
</feature>